<protein>
    <recommendedName>
        <fullName evidence="3">BTB domain-containing protein</fullName>
    </recommendedName>
</protein>
<dbReference type="EMBL" id="JAPXFL010000005">
    <property type="protein sequence ID" value="KAK9506245.1"/>
    <property type="molecule type" value="Genomic_DNA"/>
</dbReference>
<accession>A0AAW1D919</accession>
<dbReference type="Proteomes" id="UP001461498">
    <property type="component" value="Unassembled WGS sequence"/>
</dbReference>
<dbReference type="SMART" id="SM00225">
    <property type="entry name" value="BTB"/>
    <property type="match status" value="1"/>
</dbReference>
<dbReference type="PROSITE" id="PS50012">
    <property type="entry name" value="RCC1_3"/>
    <property type="match status" value="4"/>
</dbReference>
<feature type="repeat" description="RCC1" evidence="2">
    <location>
        <begin position="47"/>
        <end position="98"/>
    </location>
</feature>
<dbReference type="Pfam" id="PF00651">
    <property type="entry name" value="BTB"/>
    <property type="match status" value="1"/>
</dbReference>
<feature type="repeat" description="RCC1" evidence="2">
    <location>
        <begin position="99"/>
        <end position="150"/>
    </location>
</feature>
<dbReference type="Gene3D" id="2.130.10.30">
    <property type="entry name" value="Regulator of chromosome condensation 1/beta-lactamase-inhibitor protein II"/>
    <property type="match status" value="2"/>
</dbReference>
<dbReference type="SUPFAM" id="SSF50985">
    <property type="entry name" value="RCC1/BLIP-II"/>
    <property type="match status" value="1"/>
</dbReference>
<dbReference type="InterPro" id="IPR000408">
    <property type="entry name" value="Reg_chr_condens"/>
</dbReference>
<dbReference type="PROSITE" id="PS50097">
    <property type="entry name" value="BTB"/>
    <property type="match status" value="1"/>
</dbReference>
<dbReference type="AlphaFoldDB" id="A0AAW1D919"/>
<dbReference type="InterPro" id="IPR051625">
    <property type="entry name" value="Signaling_Regulatory_Domain"/>
</dbReference>
<feature type="domain" description="BTB" evidence="3">
    <location>
        <begin position="386"/>
        <end position="453"/>
    </location>
</feature>
<dbReference type="InterPro" id="IPR011333">
    <property type="entry name" value="SKP1/BTB/POZ_sf"/>
</dbReference>
<dbReference type="PRINTS" id="PR00633">
    <property type="entry name" value="RCCNDNSATION"/>
</dbReference>
<keyword evidence="5" id="KW-1185">Reference proteome</keyword>
<dbReference type="PROSITE" id="PS00626">
    <property type="entry name" value="RCC1_2"/>
    <property type="match status" value="1"/>
</dbReference>
<evidence type="ECO:0000256" key="2">
    <source>
        <dbReference type="PROSITE-ProRule" id="PRU00235"/>
    </source>
</evidence>
<sequence length="548" mass="60736">MTNVYNGVDFRLWPLFDFVDEYTLKQIILLHIFGSLGQSAIFVTKDDQVYAVGDNVGGSLGIGDIQSTKTPIRLDLLCGKCIVGFASGSTHTIAYSREGELYSWGDNSLGKLGNGTIISRDSPGRVMLPDDVKIVRVACSDRYTAAITSELKILHWGDIEWNCGAPQTLPIYLEFPDDVQIFDLCCGALHAAALTMDGQVYTWGCGDMGQLGLGKQSDVEIIPHLVQGRLMGLRILQIACTLTATLVLTSDGSVFAWGHNKGGILGLALDIETVPCPQQVQIKEAVRCIAAANMGCVMAAASDKCIYKWGVEDEMNFAWNVNLPNIVQVNNILNVFAKYPIPRCGRLLDFQEFDKNLQRENSLSSDIDYGRPRDIGAALFNNEEYSDLTLRLSDGVIYVHKLILRTFCEHFKPMLDGGWSENDKKEIDLTSYNPAAYRAFVKYIYTGKLDQSLDGLQLIALCDIAESYLEHDLKRMVISKFSSCLTVDNSAELYSAAYLQSCQKLKEICCNFVSLHLEEVILSEGFENLKGDICKTLIKRAVQIKRGL</sequence>
<dbReference type="InterPro" id="IPR009091">
    <property type="entry name" value="RCC1/BLIP-II"/>
</dbReference>
<evidence type="ECO:0000256" key="1">
    <source>
        <dbReference type="ARBA" id="ARBA00022737"/>
    </source>
</evidence>
<keyword evidence="1" id="KW-0677">Repeat</keyword>
<dbReference type="PANTHER" id="PTHR22872">
    <property type="entry name" value="BTK-BINDING PROTEIN-RELATED"/>
    <property type="match status" value="1"/>
</dbReference>
<feature type="repeat" description="RCC1" evidence="2">
    <location>
        <begin position="252"/>
        <end position="302"/>
    </location>
</feature>
<dbReference type="Gene3D" id="3.30.710.10">
    <property type="entry name" value="Potassium Channel Kv1.1, Chain A"/>
    <property type="match status" value="1"/>
</dbReference>
<proteinExistence type="predicted"/>
<dbReference type="SUPFAM" id="SSF54695">
    <property type="entry name" value="POZ domain"/>
    <property type="match status" value="1"/>
</dbReference>
<comment type="caution">
    <text evidence="4">The sequence shown here is derived from an EMBL/GenBank/DDBJ whole genome shotgun (WGS) entry which is preliminary data.</text>
</comment>
<dbReference type="Pfam" id="PF00415">
    <property type="entry name" value="RCC1"/>
    <property type="match status" value="4"/>
</dbReference>
<reference evidence="4 5" key="1">
    <citation type="submission" date="2022-12" db="EMBL/GenBank/DDBJ databases">
        <title>Chromosome-level genome assembly of true bugs.</title>
        <authorList>
            <person name="Ma L."/>
            <person name="Li H."/>
        </authorList>
    </citation>
    <scope>NUCLEOTIDE SEQUENCE [LARGE SCALE GENOMIC DNA]</scope>
    <source>
        <strain evidence="4">Lab_2022b</strain>
    </source>
</reference>
<evidence type="ECO:0000259" key="3">
    <source>
        <dbReference type="PROSITE" id="PS50097"/>
    </source>
</evidence>
<evidence type="ECO:0000313" key="4">
    <source>
        <dbReference type="EMBL" id="KAK9506245.1"/>
    </source>
</evidence>
<gene>
    <name evidence="4" type="ORF">O3M35_008215</name>
</gene>
<feature type="repeat" description="RCC1" evidence="2">
    <location>
        <begin position="198"/>
        <end position="251"/>
    </location>
</feature>
<organism evidence="4 5">
    <name type="scientific">Rhynocoris fuscipes</name>
    <dbReference type="NCBI Taxonomy" id="488301"/>
    <lineage>
        <taxon>Eukaryota</taxon>
        <taxon>Metazoa</taxon>
        <taxon>Ecdysozoa</taxon>
        <taxon>Arthropoda</taxon>
        <taxon>Hexapoda</taxon>
        <taxon>Insecta</taxon>
        <taxon>Pterygota</taxon>
        <taxon>Neoptera</taxon>
        <taxon>Paraneoptera</taxon>
        <taxon>Hemiptera</taxon>
        <taxon>Heteroptera</taxon>
        <taxon>Panheteroptera</taxon>
        <taxon>Cimicomorpha</taxon>
        <taxon>Reduviidae</taxon>
        <taxon>Harpactorinae</taxon>
        <taxon>Harpactorini</taxon>
        <taxon>Rhynocoris</taxon>
    </lineage>
</organism>
<evidence type="ECO:0000313" key="5">
    <source>
        <dbReference type="Proteomes" id="UP001461498"/>
    </source>
</evidence>
<name>A0AAW1D919_9HEMI</name>
<dbReference type="InterPro" id="IPR000210">
    <property type="entry name" value="BTB/POZ_dom"/>
</dbReference>